<feature type="transmembrane region" description="Helical" evidence="5">
    <location>
        <begin position="89"/>
        <end position="107"/>
    </location>
</feature>
<dbReference type="AlphaFoldDB" id="A0A318JC35"/>
<dbReference type="Pfam" id="PF01124">
    <property type="entry name" value="MAPEG"/>
    <property type="match status" value="1"/>
</dbReference>
<dbReference type="PANTHER" id="PTHR35371:SF1">
    <property type="entry name" value="BLR7753 PROTEIN"/>
    <property type="match status" value="1"/>
</dbReference>
<dbReference type="RefSeq" id="WP_110254620.1">
    <property type="nucleotide sequence ID" value="NZ_QJKB01000002.1"/>
</dbReference>
<dbReference type="OrthoDB" id="513661at2"/>
<sequence length="131" mass="14240">MNIANWCVLAACLLPTITVGLAKAQSAKMPRDAGRYDNNNPREWAQSLSGWKQRANAAQQNGFEALPLFIAAVVLAQQAHADQTRIDQLAVLFIALRIVYTIAYLMNQGTLRTLIWSGGLATSIAILLMAA</sequence>
<protein>
    <submittedName>
        <fullName evidence="7">Putative MAPEG superfamily protein</fullName>
    </submittedName>
</protein>
<feature type="transmembrane region" description="Helical" evidence="5">
    <location>
        <begin position="57"/>
        <end position="77"/>
    </location>
</feature>
<evidence type="ECO:0000256" key="2">
    <source>
        <dbReference type="ARBA" id="ARBA00022692"/>
    </source>
</evidence>
<proteinExistence type="predicted"/>
<evidence type="ECO:0000313" key="8">
    <source>
        <dbReference type="Proteomes" id="UP000247792"/>
    </source>
</evidence>
<evidence type="ECO:0000256" key="6">
    <source>
        <dbReference type="SAM" id="SignalP"/>
    </source>
</evidence>
<keyword evidence="2 5" id="KW-0812">Transmembrane</keyword>
<evidence type="ECO:0000256" key="3">
    <source>
        <dbReference type="ARBA" id="ARBA00022989"/>
    </source>
</evidence>
<feature type="chain" id="PRO_5016393563" evidence="6">
    <location>
        <begin position="25"/>
        <end position="131"/>
    </location>
</feature>
<feature type="signal peptide" evidence="6">
    <location>
        <begin position="1"/>
        <end position="24"/>
    </location>
</feature>
<gene>
    <name evidence="7" type="ORF">DFR42_102369</name>
</gene>
<feature type="transmembrane region" description="Helical" evidence="5">
    <location>
        <begin position="113"/>
        <end position="130"/>
    </location>
</feature>
<dbReference type="InterPro" id="IPR001129">
    <property type="entry name" value="Membr-assoc_MAPEG"/>
</dbReference>
<dbReference type="PANTHER" id="PTHR35371">
    <property type="entry name" value="INNER MEMBRANE PROTEIN"/>
    <property type="match status" value="1"/>
</dbReference>
<dbReference type="SUPFAM" id="SSF161084">
    <property type="entry name" value="MAPEG domain-like"/>
    <property type="match status" value="1"/>
</dbReference>
<dbReference type="GO" id="GO:0016020">
    <property type="term" value="C:membrane"/>
    <property type="evidence" value="ECO:0007669"/>
    <property type="project" value="UniProtKB-SubCell"/>
</dbReference>
<organism evidence="7 8">
    <name type="scientific">Undibacterium pigrum</name>
    <dbReference type="NCBI Taxonomy" id="401470"/>
    <lineage>
        <taxon>Bacteria</taxon>
        <taxon>Pseudomonadati</taxon>
        <taxon>Pseudomonadota</taxon>
        <taxon>Betaproteobacteria</taxon>
        <taxon>Burkholderiales</taxon>
        <taxon>Oxalobacteraceae</taxon>
        <taxon>Undibacterium</taxon>
    </lineage>
</organism>
<keyword evidence="8" id="KW-1185">Reference proteome</keyword>
<name>A0A318JC35_9BURK</name>
<accession>A0A318JC35</accession>
<reference evidence="7 8" key="1">
    <citation type="submission" date="2018-05" db="EMBL/GenBank/DDBJ databases">
        <title>Genomic Encyclopedia of Type Strains, Phase IV (KMG-IV): sequencing the most valuable type-strain genomes for metagenomic binning, comparative biology and taxonomic classification.</title>
        <authorList>
            <person name="Goeker M."/>
        </authorList>
    </citation>
    <scope>NUCLEOTIDE SEQUENCE [LARGE SCALE GENOMIC DNA]</scope>
    <source>
        <strain evidence="7 8">DSM 19792</strain>
    </source>
</reference>
<comment type="caution">
    <text evidence="7">The sequence shown here is derived from an EMBL/GenBank/DDBJ whole genome shotgun (WGS) entry which is preliminary data.</text>
</comment>
<evidence type="ECO:0000313" key="7">
    <source>
        <dbReference type="EMBL" id="PXX45156.1"/>
    </source>
</evidence>
<dbReference type="Proteomes" id="UP000247792">
    <property type="component" value="Unassembled WGS sequence"/>
</dbReference>
<evidence type="ECO:0000256" key="5">
    <source>
        <dbReference type="SAM" id="Phobius"/>
    </source>
</evidence>
<evidence type="ECO:0000256" key="4">
    <source>
        <dbReference type="ARBA" id="ARBA00023136"/>
    </source>
</evidence>
<keyword evidence="4 5" id="KW-0472">Membrane</keyword>
<evidence type="ECO:0000256" key="1">
    <source>
        <dbReference type="ARBA" id="ARBA00004370"/>
    </source>
</evidence>
<dbReference type="Gene3D" id="1.20.120.550">
    <property type="entry name" value="Membrane associated eicosanoid/glutathione metabolism-like domain"/>
    <property type="match status" value="1"/>
</dbReference>
<dbReference type="InterPro" id="IPR023352">
    <property type="entry name" value="MAPEG-like_dom_sf"/>
</dbReference>
<keyword evidence="6" id="KW-0732">Signal</keyword>
<comment type="subcellular location">
    <subcellularLocation>
        <location evidence="1">Membrane</location>
    </subcellularLocation>
</comment>
<keyword evidence="3 5" id="KW-1133">Transmembrane helix</keyword>
<dbReference type="EMBL" id="QJKB01000002">
    <property type="protein sequence ID" value="PXX45156.1"/>
    <property type="molecule type" value="Genomic_DNA"/>
</dbReference>